<accession>A0A2G9TYG0</accession>
<proteinExistence type="predicted"/>
<name>A0A2G9TYG0_TELCI</name>
<keyword evidence="3" id="KW-1185">Reference proteome</keyword>
<keyword evidence="1" id="KW-0812">Transmembrane</keyword>
<evidence type="ECO:0000313" key="3">
    <source>
        <dbReference type="Proteomes" id="UP000230423"/>
    </source>
</evidence>
<dbReference type="EMBL" id="KZ351342">
    <property type="protein sequence ID" value="PIO63056.1"/>
    <property type="molecule type" value="Genomic_DNA"/>
</dbReference>
<evidence type="ECO:0000313" key="2">
    <source>
        <dbReference type="EMBL" id="PIO63056.1"/>
    </source>
</evidence>
<evidence type="ECO:0000256" key="1">
    <source>
        <dbReference type="SAM" id="Phobius"/>
    </source>
</evidence>
<protein>
    <submittedName>
        <fullName evidence="2">Uncharacterized protein</fullName>
    </submittedName>
</protein>
<organism evidence="2 3">
    <name type="scientific">Teladorsagia circumcincta</name>
    <name type="common">Brown stomach worm</name>
    <name type="synonym">Ostertagia circumcincta</name>
    <dbReference type="NCBI Taxonomy" id="45464"/>
    <lineage>
        <taxon>Eukaryota</taxon>
        <taxon>Metazoa</taxon>
        <taxon>Ecdysozoa</taxon>
        <taxon>Nematoda</taxon>
        <taxon>Chromadorea</taxon>
        <taxon>Rhabditida</taxon>
        <taxon>Rhabditina</taxon>
        <taxon>Rhabditomorpha</taxon>
        <taxon>Strongyloidea</taxon>
        <taxon>Trichostrongylidae</taxon>
        <taxon>Teladorsagia</taxon>
    </lineage>
</organism>
<sequence>MMEFSDVCRHFLGKGGEYLAVVFSVIVLLGGIMVYWVLMSNFLYYTGAVVYESLQPNSTTIPIMENKTFTCDVYCPVEKSVLSYLEKGSEEFFEQWSQPSWDFDSLWQLQRYKTSIRRCNVRRTLYKEQPLKVEISSDTLSQ</sequence>
<dbReference type="OrthoDB" id="294730at2759"/>
<reference evidence="2 3" key="1">
    <citation type="submission" date="2015-09" db="EMBL/GenBank/DDBJ databases">
        <title>Draft genome of the parasitic nematode Teladorsagia circumcincta isolate WARC Sus (inbred).</title>
        <authorList>
            <person name="Mitreva M."/>
        </authorList>
    </citation>
    <scope>NUCLEOTIDE SEQUENCE [LARGE SCALE GENOMIC DNA]</scope>
    <source>
        <strain evidence="2 3">S</strain>
    </source>
</reference>
<keyword evidence="1" id="KW-0472">Membrane</keyword>
<keyword evidence="1" id="KW-1133">Transmembrane helix</keyword>
<dbReference type="Proteomes" id="UP000230423">
    <property type="component" value="Unassembled WGS sequence"/>
</dbReference>
<dbReference type="AlphaFoldDB" id="A0A2G9TYG0"/>
<feature type="transmembrane region" description="Helical" evidence="1">
    <location>
        <begin position="18"/>
        <end position="38"/>
    </location>
</feature>
<gene>
    <name evidence="2" type="ORF">TELCIR_15363</name>
</gene>